<dbReference type="AlphaFoldDB" id="A0A3P8SX42"/>
<keyword evidence="2" id="KW-1185">Reference proteome</keyword>
<organism evidence="1 2">
    <name type="scientific">Amphiprion percula</name>
    <name type="common">Orange clownfish</name>
    <name type="synonym">Lutjanus percula</name>
    <dbReference type="NCBI Taxonomy" id="161767"/>
    <lineage>
        <taxon>Eukaryota</taxon>
        <taxon>Metazoa</taxon>
        <taxon>Chordata</taxon>
        <taxon>Craniata</taxon>
        <taxon>Vertebrata</taxon>
        <taxon>Euteleostomi</taxon>
        <taxon>Actinopterygii</taxon>
        <taxon>Neopterygii</taxon>
        <taxon>Teleostei</taxon>
        <taxon>Neoteleostei</taxon>
        <taxon>Acanthomorphata</taxon>
        <taxon>Ovalentaria</taxon>
        <taxon>Pomacentridae</taxon>
        <taxon>Amphiprion</taxon>
    </lineage>
</organism>
<protein>
    <submittedName>
        <fullName evidence="1">Uncharacterized protein</fullName>
    </submittedName>
</protein>
<dbReference type="Proteomes" id="UP000265080">
    <property type="component" value="Chromosome 4"/>
</dbReference>
<accession>A0A3P8SX42</accession>
<dbReference type="Ensembl" id="ENSAPET00000016662.1">
    <property type="protein sequence ID" value="ENSAPEP00000016221.1"/>
    <property type="gene ID" value="ENSAPEG00000011566.1"/>
</dbReference>
<name>A0A3P8SX42_AMPPE</name>
<evidence type="ECO:0000313" key="1">
    <source>
        <dbReference type="Ensembl" id="ENSAPEP00000016221.1"/>
    </source>
</evidence>
<evidence type="ECO:0000313" key="2">
    <source>
        <dbReference type="Proteomes" id="UP000265080"/>
    </source>
</evidence>
<reference evidence="1 2" key="1">
    <citation type="submission" date="2018-03" db="EMBL/GenBank/DDBJ databases">
        <title>Finding Nemo's genes: A chromosome-scale reference assembly of the genome of the orange clownfish Amphiprion percula.</title>
        <authorList>
            <person name="Lehmann R."/>
        </authorList>
    </citation>
    <scope>NUCLEOTIDE SEQUENCE</scope>
</reference>
<reference evidence="1" key="2">
    <citation type="submission" date="2025-08" db="UniProtKB">
        <authorList>
            <consortium name="Ensembl"/>
        </authorList>
    </citation>
    <scope>IDENTIFICATION</scope>
</reference>
<sequence length="207" mass="23731">MCCSRWQWLHGSADQTVEAFERALGSTLQLDELHTLWMDYLLFSCSPQASDPARSRRFSDLVQRCLSTVPTRLQVPFNPAEFWSCYRFHNKARVVSLYLSCLPPSQHALVLERLRYAMPNNTELGLRYGLHSGVVVSTFTLQLEDPWFTSRLSRDLSAWSLHVLPVHAWVFSGYSGFLPQSKNMLRLIDHSKLPVGVNVRVIVCLCM</sequence>
<dbReference type="InterPro" id="IPR039278">
    <property type="entry name" value="Red1"/>
</dbReference>
<dbReference type="STRING" id="161767.ENSAPEP00000016221"/>
<dbReference type="GO" id="GO:0000178">
    <property type="term" value="C:exosome (RNase complex)"/>
    <property type="evidence" value="ECO:0007669"/>
    <property type="project" value="TreeGrafter"/>
</dbReference>
<dbReference type="PANTHER" id="PTHR21563">
    <property type="entry name" value="ZINC FINGER C3H1 DOMAIN-CONTAINING PROTEIN"/>
    <property type="match status" value="1"/>
</dbReference>
<proteinExistence type="predicted"/>
<dbReference type="PANTHER" id="PTHR21563:SF3">
    <property type="entry name" value="ZINC FINGER C3H1 DOMAIN-CONTAINING PROTEIN"/>
    <property type="match status" value="1"/>
</dbReference>
<reference evidence="1" key="3">
    <citation type="submission" date="2025-09" db="UniProtKB">
        <authorList>
            <consortium name="Ensembl"/>
        </authorList>
    </citation>
    <scope>IDENTIFICATION</scope>
</reference>
<dbReference type="GO" id="GO:0005634">
    <property type="term" value="C:nucleus"/>
    <property type="evidence" value="ECO:0007669"/>
    <property type="project" value="TreeGrafter"/>
</dbReference>
<dbReference type="GeneTree" id="ENSGT00390000001116"/>